<evidence type="ECO:0000256" key="11">
    <source>
        <dbReference type="SAM" id="SignalP"/>
    </source>
</evidence>
<dbReference type="Gene3D" id="2.40.10.10">
    <property type="entry name" value="Trypsin-like serine proteases"/>
    <property type="match status" value="4"/>
</dbReference>
<name>B4P7A7_DROYA</name>
<dbReference type="eggNOG" id="KOG3627">
    <property type="taxonomic scope" value="Eukaryota"/>
</dbReference>
<dbReference type="MEROPS" id="S01.B56"/>
<keyword evidence="7" id="KW-0865">Zymogen</keyword>
<dbReference type="InterPro" id="IPR033116">
    <property type="entry name" value="TRYPSIN_SER"/>
</dbReference>
<dbReference type="InterPro" id="IPR001254">
    <property type="entry name" value="Trypsin_dom"/>
</dbReference>
<dbReference type="FunFam" id="2.40.10.10:FF:000146">
    <property type="entry name" value="Serine protease 53"/>
    <property type="match status" value="1"/>
</dbReference>
<dbReference type="PROSITE" id="PS00134">
    <property type="entry name" value="TRYPSIN_HIS"/>
    <property type="match status" value="1"/>
</dbReference>
<feature type="domain" description="Peptidase S1" evidence="12">
    <location>
        <begin position="36"/>
        <end position="278"/>
    </location>
</feature>
<dbReference type="PRINTS" id="PR00722">
    <property type="entry name" value="CHYMOTRYPSIN"/>
</dbReference>
<dbReference type="KEGG" id="dya:Dyak_GE11723"/>
<evidence type="ECO:0000256" key="3">
    <source>
        <dbReference type="ARBA" id="ARBA00022670"/>
    </source>
</evidence>
<keyword evidence="2" id="KW-0964">Secreted</keyword>
<evidence type="ECO:0000256" key="8">
    <source>
        <dbReference type="ARBA" id="ARBA00023157"/>
    </source>
</evidence>
<feature type="domain" description="Peptidase S1" evidence="12">
    <location>
        <begin position="304"/>
        <end position="524"/>
    </location>
</feature>
<keyword evidence="14" id="KW-1185">Reference proteome</keyword>
<sequence length="535" mass="59352">MSTAWLVIFAWMLMGQGSARLLDENCGNAVSIGEKIVGGKDAEKDKNPWMAIIKSKNEIVCGGTLINDRFVMTAAHCICNNSECSEQRTQLTATLGLYHSISKHDDDEYDYAHVANVVRAHMHTSFAMSSHVNDICLLELARSVVYTQKIKPICILLNEQNKAQTDAIKNYTTVGWGLTGNGNTSDALQVLEIYKLDREHCTDFYWEIYSSQICGGRADQKDTCKGDSGGPLYAEWLYGSIRRATQFGIVSAGSTKCRGIGMYTDVMSHIDFIERIALDSDIEVVLPKLDLLDDGCLGQHTLRSWEGNGNDATKSFEWLAEVYMQSFLLSYGVLISKNFVVTTAQMLPEDVEFTVQLGQGVMDIFDVAYVHKHPEFVSLAQNDIALLKLDREVQYTESIRPICLPSPSNQAQQKKFQGWAADPAQKLITIGRGIRTNVAVRRTNSSECYQEDHQEIGERQLCVERPAPNILRVGSGSPLVSPLFEKKGAFSLVGLASFGRNEDASPDVYTNVLGHLEWIGDLQIKESSFDIIASA</sequence>
<dbReference type="EMBL" id="CM000158">
    <property type="protein sequence ID" value="EDW92052.2"/>
    <property type="molecule type" value="Genomic_DNA"/>
</dbReference>
<dbReference type="OrthoDB" id="7846162at2759"/>
<evidence type="ECO:0000256" key="5">
    <source>
        <dbReference type="ARBA" id="ARBA00022801"/>
    </source>
</evidence>
<organism evidence="13 14">
    <name type="scientific">Drosophila yakuba</name>
    <name type="common">Fruit fly</name>
    <dbReference type="NCBI Taxonomy" id="7245"/>
    <lineage>
        <taxon>Eukaryota</taxon>
        <taxon>Metazoa</taxon>
        <taxon>Ecdysozoa</taxon>
        <taxon>Arthropoda</taxon>
        <taxon>Hexapoda</taxon>
        <taxon>Insecta</taxon>
        <taxon>Pterygota</taxon>
        <taxon>Neoptera</taxon>
        <taxon>Endopterygota</taxon>
        <taxon>Diptera</taxon>
        <taxon>Brachycera</taxon>
        <taxon>Muscomorpha</taxon>
        <taxon>Ephydroidea</taxon>
        <taxon>Drosophilidae</taxon>
        <taxon>Drosophila</taxon>
        <taxon>Sophophora</taxon>
    </lineage>
</organism>
<proteinExistence type="inferred from homology"/>
<keyword evidence="5 10" id="KW-0378">Hydrolase</keyword>
<reference evidence="13 14" key="1">
    <citation type="journal article" date="2007" name="Nature">
        <title>Evolution of genes and genomes on the Drosophila phylogeny.</title>
        <authorList>
            <consortium name="Drosophila 12 Genomes Consortium"/>
            <person name="Clark A.G."/>
            <person name="Eisen M.B."/>
            <person name="Smith D.R."/>
            <person name="Bergman C.M."/>
            <person name="Oliver B."/>
            <person name="Markow T.A."/>
            <person name="Kaufman T.C."/>
            <person name="Kellis M."/>
            <person name="Gelbart W."/>
            <person name="Iyer V.N."/>
            <person name="Pollard D.A."/>
            <person name="Sackton T.B."/>
            <person name="Larracuente A.M."/>
            <person name="Singh N.D."/>
            <person name="Abad J.P."/>
            <person name="Abt D.N."/>
            <person name="Adryan B."/>
            <person name="Aguade M."/>
            <person name="Akashi H."/>
            <person name="Anderson W.W."/>
            <person name="Aquadro C.F."/>
            <person name="Ardell D.H."/>
            <person name="Arguello R."/>
            <person name="Artieri C.G."/>
            <person name="Barbash D.A."/>
            <person name="Barker D."/>
            <person name="Barsanti P."/>
            <person name="Batterham P."/>
            <person name="Batzoglou S."/>
            <person name="Begun D."/>
            <person name="Bhutkar A."/>
            <person name="Blanco E."/>
            <person name="Bosak S.A."/>
            <person name="Bradley R.K."/>
            <person name="Brand A.D."/>
            <person name="Brent M.R."/>
            <person name="Brooks A.N."/>
            <person name="Brown R.H."/>
            <person name="Butlin R.K."/>
            <person name="Caggese C."/>
            <person name="Calvi B.R."/>
            <person name="Bernardo de Carvalho A."/>
            <person name="Caspi A."/>
            <person name="Castrezana S."/>
            <person name="Celniker S.E."/>
            <person name="Chang J.L."/>
            <person name="Chapple C."/>
            <person name="Chatterji S."/>
            <person name="Chinwalla A."/>
            <person name="Civetta A."/>
            <person name="Clifton S.W."/>
            <person name="Comeron J.M."/>
            <person name="Costello J.C."/>
            <person name="Coyne J.A."/>
            <person name="Daub J."/>
            <person name="David R.G."/>
            <person name="Delcher A.L."/>
            <person name="Delehaunty K."/>
            <person name="Do C.B."/>
            <person name="Ebling H."/>
            <person name="Edwards K."/>
            <person name="Eickbush T."/>
            <person name="Evans J.D."/>
            <person name="Filipski A."/>
            <person name="Findeiss S."/>
            <person name="Freyhult E."/>
            <person name="Fulton L."/>
            <person name="Fulton R."/>
            <person name="Garcia A.C."/>
            <person name="Gardiner A."/>
            <person name="Garfield D.A."/>
            <person name="Garvin B.E."/>
            <person name="Gibson G."/>
            <person name="Gilbert D."/>
            <person name="Gnerre S."/>
            <person name="Godfrey J."/>
            <person name="Good R."/>
            <person name="Gotea V."/>
            <person name="Gravely B."/>
            <person name="Greenberg A.J."/>
            <person name="Griffiths-Jones S."/>
            <person name="Gross S."/>
            <person name="Guigo R."/>
            <person name="Gustafson E.A."/>
            <person name="Haerty W."/>
            <person name="Hahn M.W."/>
            <person name="Halligan D.L."/>
            <person name="Halpern A.L."/>
            <person name="Halter G.M."/>
            <person name="Han M.V."/>
            <person name="Heger A."/>
            <person name="Hillier L."/>
            <person name="Hinrichs A.S."/>
            <person name="Holmes I."/>
            <person name="Hoskins R.A."/>
            <person name="Hubisz M.J."/>
            <person name="Hultmark D."/>
            <person name="Huntley M.A."/>
            <person name="Jaffe D.B."/>
            <person name="Jagadeeshan S."/>
            <person name="Jeck W.R."/>
            <person name="Johnson J."/>
            <person name="Jones C.D."/>
            <person name="Jordan W.C."/>
            <person name="Karpen G.H."/>
            <person name="Kataoka E."/>
            <person name="Keightley P.D."/>
            <person name="Kheradpour P."/>
            <person name="Kirkness E.F."/>
            <person name="Koerich L.B."/>
            <person name="Kristiansen K."/>
            <person name="Kudrna D."/>
            <person name="Kulathinal R.J."/>
            <person name="Kumar S."/>
            <person name="Kwok R."/>
            <person name="Lander E."/>
            <person name="Langley C.H."/>
            <person name="Lapoint R."/>
            <person name="Lazzaro B.P."/>
            <person name="Lee S.J."/>
            <person name="Levesque L."/>
            <person name="Li R."/>
            <person name="Lin C.F."/>
            <person name="Lin M.F."/>
            <person name="Lindblad-Toh K."/>
            <person name="Llopart A."/>
            <person name="Long M."/>
            <person name="Low L."/>
            <person name="Lozovsky E."/>
            <person name="Lu J."/>
            <person name="Luo M."/>
            <person name="Machado C.A."/>
            <person name="Makalowski W."/>
            <person name="Marzo M."/>
            <person name="Matsuda M."/>
            <person name="Matzkin L."/>
            <person name="McAllister B."/>
            <person name="McBride C.S."/>
            <person name="McKernan B."/>
            <person name="McKernan K."/>
            <person name="Mendez-Lago M."/>
            <person name="Minx P."/>
            <person name="Mollenhauer M.U."/>
            <person name="Montooth K."/>
            <person name="Mount S.M."/>
            <person name="Mu X."/>
            <person name="Myers E."/>
            <person name="Negre B."/>
            <person name="Newfeld S."/>
            <person name="Nielsen R."/>
            <person name="Noor M.A."/>
            <person name="O'Grady P."/>
            <person name="Pachter L."/>
            <person name="Papaceit M."/>
            <person name="Parisi M.J."/>
            <person name="Parisi M."/>
            <person name="Parts L."/>
            <person name="Pedersen J.S."/>
            <person name="Pesole G."/>
            <person name="Phillippy A.M."/>
            <person name="Ponting C.P."/>
            <person name="Pop M."/>
            <person name="Porcelli D."/>
            <person name="Powell J.R."/>
            <person name="Prohaska S."/>
            <person name="Pruitt K."/>
            <person name="Puig M."/>
            <person name="Quesneville H."/>
            <person name="Ram K.R."/>
            <person name="Rand D."/>
            <person name="Rasmussen M.D."/>
            <person name="Reed L.K."/>
            <person name="Reenan R."/>
            <person name="Reily A."/>
            <person name="Remington K.A."/>
            <person name="Rieger T.T."/>
            <person name="Ritchie M.G."/>
            <person name="Robin C."/>
            <person name="Rogers Y.H."/>
            <person name="Rohde C."/>
            <person name="Rozas J."/>
            <person name="Rubenfield M.J."/>
            <person name="Ruiz A."/>
            <person name="Russo S."/>
            <person name="Salzberg S.L."/>
            <person name="Sanchez-Gracia A."/>
            <person name="Saranga D.J."/>
            <person name="Sato H."/>
            <person name="Schaeffer S.W."/>
            <person name="Schatz M.C."/>
            <person name="Schlenke T."/>
            <person name="Schwartz R."/>
            <person name="Segarra C."/>
            <person name="Singh R.S."/>
            <person name="Sirot L."/>
            <person name="Sirota M."/>
            <person name="Sisneros N.B."/>
            <person name="Smith C.D."/>
            <person name="Smith T.F."/>
            <person name="Spieth J."/>
            <person name="Stage D.E."/>
            <person name="Stark A."/>
            <person name="Stephan W."/>
            <person name="Strausberg R.L."/>
            <person name="Strempel S."/>
            <person name="Sturgill D."/>
            <person name="Sutton G."/>
            <person name="Sutton G.G."/>
            <person name="Tao W."/>
            <person name="Teichmann S."/>
            <person name="Tobari Y.N."/>
            <person name="Tomimura Y."/>
            <person name="Tsolas J.M."/>
            <person name="Valente V.L."/>
            <person name="Venter E."/>
            <person name="Venter J.C."/>
            <person name="Vicario S."/>
            <person name="Vieira F.G."/>
            <person name="Vilella A.J."/>
            <person name="Villasante A."/>
            <person name="Walenz B."/>
            <person name="Wang J."/>
            <person name="Wasserman M."/>
            <person name="Watts T."/>
            <person name="Wilson D."/>
            <person name="Wilson R.K."/>
            <person name="Wing R.A."/>
            <person name="Wolfner M.F."/>
            <person name="Wong A."/>
            <person name="Wong G.K."/>
            <person name="Wu C.I."/>
            <person name="Wu G."/>
            <person name="Yamamoto D."/>
            <person name="Yang H.P."/>
            <person name="Yang S.P."/>
            <person name="Yorke J.A."/>
            <person name="Yoshida K."/>
            <person name="Zdobnov E."/>
            <person name="Zhang P."/>
            <person name="Zhang Y."/>
            <person name="Zimin A.V."/>
            <person name="Baldwin J."/>
            <person name="Abdouelleil A."/>
            <person name="Abdulkadir J."/>
            <person name="Abebe A."/>
            <person name="Abera B."/>
            <person name="Abreu J."/>
            <person name="Acer S.C."/>
            <person name="Aftuck L."/>
            <person name="Alexander A."/>
            <person name="An P."/>
            <person name="Anderson E."/>
            <person name="Anderson S."/>
            <person name="Arachi H."/>
            <person name="Azer M."/>
            <person name="Bachantsang P."/>
            <person name="Barry A."/>
            <person name="Bayul T."/>
            <person name="Berlin A."/>
            <person name="Bessette D."/>
            <person name="Bloom T."/>
            <person name="Blye J."/>
            <person name="Boguslavskiy L."/>
            <person name="Bonnet C."/>
            <person name="Boukhgalter B."/>
            <person name="Bourzgui I."/>
            <person name="Brown A."/>
            <person name="Cahill P."/>
            <person name="Channer S."/>
            <person name="Cheshatsang Y."/>
            <person name="Chuda L."/>
            <person name="Citroen M."/>
            <person name="Collymore A."/>
            <person name="Cooke P."/>
            <person name="Costello M."/>
            <person name="D'Aco K."/>
            <person name="Daza R."/>
            <person name="De Haan G."/>
            <person name="DeGray S."/>
            <person name="DeMaso C."/>
            <person name="Dhargay N."/>
            <person name="Dooley K."/>
            <person name="Dooley E."/>
            <person name="Doricent M."/>
            <person name="Dorje P."/>
            <person name="Dorjee K."/>
            <person name="Dupes A."/>
            <person name="Elong R."/>
            <person name="Falk J."/>
            <person name="Farina A."/>
            <person name="Faro S."/>
            <person name="Ferguson D."/>
            <person name="Fisher S."/>
            <person name="Foley C.D."/>
            <person name="Franke A."/>
            <person name="Friedrich D."/>
            <person name="Gadbois L."/>
            <person name="Gearin G."/>
            <person name="Gearin C.R."/>
            <person name="Giannoukos G."/>
            <person name="Goode T."/>
            <person name="Graham J."/>
            <person name="Grandbois E."/>
            <person name="Grewal S."/>
            <person name="Gyaltsen K."/>
            <person name="Hafez N."/>
            <person name="Hagos B."/>
            <person name="Hall J."/>
            <person name="Henson C."/>
            <person name="Hollinger A."/>
            <person name="Honan T."/>
            <person name="Huard M.D."/>
            <person name="Hughes L."/>
            <person name="Hurhula B."/>
            <person name="Husby M.E."/>
            <person name="Kamat A."/>
            <person name="Kanga B."/>
            <person name="Kashin S."/>
            <person name="Khazanovich D."/>
            <person name="Kisner P."/>
            <person name="Lance K."/>
            <person name="Lara M."/>
            <person name="Lee W."/>
            <person name="Lennon N."/>
            <person name="Letendre F."/>
            <person name="LeVine R."/>
            <person name="Lipovsky A."/>
            <person name="Liu X."/>
            <person name="Liu J."/>
            <person name="Liu S."/>
            <person name="Lokyitsang T."/>
            <person name="Lokyitsang Y."/>
            <person name="Lubonja R."/>
            <person name="Lui A."/>
            <person name="MacDonald P."/>
            <person name="Magnisalis V."/>
            <person name="Maru K."/>
            <person name="Matthews C."/>
            <person name="McCusker W."/>
            <person name="McDonough S."/>
            <person name="Mehta T."/>
            <person name="Meldrim J."/>
            <person name="Meneus L."/>
            <person name="Mihai O."/>
            <person name="Mihalev A."/>
            <person name="Mihova T."/>
            <person name="Mittelman R."/>
            <person name="Mlenga V."/>
            <person name="Montmayeur A."/>
            <person name="Mulrain L."/>
            <person name="Navidi A."/>
            <person name="Naylor J."/>
            <person name="Negash T."/>
            <person name="Nguyen T."/>
            <person name="Nguyen N."/>
            <person name="Nicol R."/>
            <person name="Norbu C."/>
            <person name="Norbu N."/>
            <person name="Novod N."/>
            <person name="O'Neill B."/>
            <person name="Osman S."/>
            <person name="Markiewicz E."/>
            <person name="Oyono O.L."/>
            <person name="Patti C."/>
            <person name="Phunkhang P."/>
            <person name="Pierre F."/>
            <person name="Priest M."/>
            <person name="Raghuraman S."/>
            <person name="Rege F."/>
            <person name="Reyes R."/>
            <person name="Rise C."/>
            <person name="Rogov P."/>
            <person name="Ross K."/>
            <person name="Ryan E."/>
            <person name="Settipalli S."/>
            <person name="Shea T."/>
            <person name="Sherpa N."/>
            <person name="Shi L."/>
            <person name="Shih D."/>
            <person name="Sparrow T."/>
            <person name="Spaulding J."/>
            <person name="Stalker J."/>
            <person name="Stange-Thomann N."/>
            <person name="Stavropoulos S."/>
            <person name="Stone C."/>
            <person name="Strader C."/>
            <person name="Tesfaye S."/>
            <person name="Thomson T."/>
            <person name="Thoulutsang Y."/>
            <person name="Thoulutsang D."/>
            <person name="Topham K."/>
            <person name="Topping I."/>
            <person name="Tsamla T."/>
            <person name="Vassiliev H."/>
            <person name="Vo A."/>
            <person name="Wangchuk T."/>
            <person name="Wangdi T."/>
            <person name="Weiand M."/>
            <person name="Wilkinson J."/>
            <person name="Wilson A."/>
            <person name="Yadav S."/>
            <person name="Young G."/>
            <person name="Yu Q."/>
            <person name="Zembek L."/>
            <person name="Zhong D."/>
            <person name="Zimmer A."/>
            <person name="Zwirko Z."/>
            <person name="Jaffe D.B."/>
            <person name="Alvarez P."/>
            <person name="Brockman W."/>
            <person name="Butler J."/>
            <person name="Chin C."/>
            <person name="Gnerre S."/>
            <person name="Grabherr M."/>
            <person name="Kleber M."/>
            <person name="Mauceli E."/>
            <person name="MacCallum I."/>
        </authorList>
    </citation>
    <scope>NUCLEOTIDE SEQUENCE [LARGE SCALE GENOMIC DNA]</scope>
    <source>
        <strain evidence="14">Tai18E2 / Tucson 14021-0261.01</strain>
    </source>
</reference>
<gene>
    <name evidence="13" type="primary">Dyak\GE11723</name>
    <name evidence="13" type="synonym">dyak_GLEANR_12031</name>
    <name evidence="13" type="synonym">GE11723</name>
    <name evidence="13" type="ORF">Dyak_GE11723</name>
</gene>
<dbReference type="PROSITE" id="PS50240">
    <property type="entry name" value="TRYPSIN_DOM"/>
    <property type="match status" value="2"/>
</dbReference>
<reference evidence="13 14" key="2">
    <citation type="journal article" date="2007" name="PLoS Biol.">
        <title>Principles of genome evolution in the Drosophila melanogaster species group.</title>
        <authorList>
            <person name="Ranz J.M."/>
            <person name="Maurin D."/>
            <person name="Chan Y.S."/>
            <person name="von Grotthuss M."/>
            <person name="Hillier L.W."/>
            <person name="Roote J."/>
            <person name="Ashburner M."/>
            <person name="Bergman C.M."/>
        </authorList>
    </citation>
    <scope>NUCLEOTIDE SEQUENCE [LARGE SCALE GENOMIC DNA]</scope>
    <source>
        <strain evidence="14">Tai18E2 / Tucson 14021-0261.01</strain>
    </source>
</reference>
<evidence type="ECO:0000256" key="9">
    <source>
        <dbReference type="ARBA" id="ARBA00024195"/>
    </source>
</evidence>
<keyword evidence="4 11" id="KW-0732">Signal</keyword>
<feature type="chain" id="PRO_5006458773" description="Peptidase S1 domain-containing protein" evidence="11">
    <location>
        <begin position="20"/>
        <end position="535"/>
    </location>
</feature>
<dbReference type="InterPro" id="IPR009003">
    <property type="entry name" value="Peptidase_S1_PA"/>
</dbReference>
<dbReference type="Proteomes" id="UP000002282">
    <property type="component" value="Chromosome 2R"/>
</dbReference>
<dbReference type="GO" id="GO:0006508">
    <property type="term" value="P:proteolysis"/>
    <property type="evidence" value="ECO:0007669"/>
    <property type="project" value="UniProtKB-KW"/>
</dbReference>
<keyword evidence="3 10" id="KW-0645">Protease</keyword>
<evidence type="ECO:0000256" key="6">
    <source>
        <dbReference type="ARBA" id="ARBA00022825"/>
    </source>
</evidence>
<dbReference type="PROSITE" id="PS00135">
    <property type="entry name" value="TRYPSIN_SER"/>
    <property type="match status" value="1"/>
</dbReference>
<evidence type="ECO:0000313" key="13">
    <source>
        <dbReference type="EMBL" id="EDW92052.2"/>
    </source>
</evidence>
<dbReference type="PANTHER" id="PTHR24256">
    <property type="entry name" value="TRYPTASE-RELATED"/>
    <property type="match status" value="1"/>
</dbReference>
<evidence type="ECO:0000256" key="4">
    <source>
        <dbReference type="ARBA" id="ARBA00022729"/>
    </source>
</evidence>
<evidence type="ECO:0000313" key="14">
    <source>
        <dbReference type="Proteomes" id="UP000002282"/>
    </source>
</evidence>
<protein>
    <recommendedName>
        <fullName evidence="12">Peptidase S1 domain-containing protein</fullName>
    </recommendedName>
</protein>
<dbReference type="GO" id="GO:0004252">
    <property type="term" value="F:serine-type endopeptidase activity"/>
    <property type="evidence" value="ECO:0007669"/>
    <property type="project" value="InterPro"/>
</dbReference>
<feature type="signal peptide" evidence="11">
    <location>
        <begin position="1"/>
        <end position="19"/>
    </location>
</feature>
<dbReference type="HOGENOM" id="CLU_004497_6_2_1"/>
<evidence type="ECO:0000256" key="7">
    <source>
        <dbReference type="ARBA" id="ARBA00023145"/>
    </source>
</evidence>
<evidence type="ECO:0000256" key="2">
    <source>
        <dbReference type="ARBA" id="ARBA00022525"/>
    </source>
</evidence>
<keyword evidence="6 10" id="KW-0720">Serine protease</keyword>
<accession>B4P7A7</accession>
<evidence type="ECO:0000259" key="12">
    <source>
        <dbReference type="PROSITE" id="PS50240"/>
    </source>
</evidence>
<dbReference type="CDD" id="cd00190">
    <property type="entry name" value="Tryp_SPc"/>
    <property type="match status" value="1"/>
</dbReference>
<dbReference type="SUPFAM" id="SSF50494">
    <property type="entry name" value="Trypsin-like serine proteases"/>
    <property type="match status" value="2"/>
</dbReference>
<comment type="similarity">
    <text evidence="9">Belongs to the peptidase S1 family. CLIP subfamily.</text>
</comment>
<dbReference type="GO" id="GO:0005576">
    <property type="term" value="C:extracellular region"/>
    <property type="evidence" value="ECO:0007669"/>
    <property type="project" value="UniProtKB-SubCell"/>
</dbReference>
<dbReference type="SMR" id="B4P7A7"/>
<dbReference type="InterPro" id="IPR043504">
    <property type="entry name" value="Peptidase_S1_PA_chymotrypsin"/>
</dbReference>
<dbReference type="Pfam" id="PF00089">
    <property type="entry name" value="Trypsin"/>
    <property type="match status" value="2"/>
</dbReference>
<dbReference type="InterPro" id="IPR051487">
    <property type="entry name" value="Ser/Thr_Proteases_Immune/Dev"/>
</dbReference>
<keyword evidence="8" id="KW-1015">Disulfide bond</keyword>
<comment type="subcellular location">
    <subcellularLocation>
        <location evidence="1">Secreted</location>
    </subcellularLocation>
</comment>
<dbReference type="AlphaFoldDB" id="B4P7A7"/>
<evidence type="ECO:0000256" key="1">
    <source>
        <dbReference type="ARBA" id="ARBA00004613"/>
    </source>
</evidence>
<dbReference type="InterPro" id="IPR001314">
    <property type="entry name" value="Peptidase_S1A"/>
</dbReference>
<dbReference type="InterPro" id="IPR018114">
    <property type="entry name" value="TRYPSIN_HIS"/>
</dbReference>
<evidence type="ECO:0000256" key="10">
    <source>
        <dbReference type="RuleBase" id="RU363034"/>
    </source>
</evidence>
<dbReference type="SMART" id="SM00020">
    <property type="entry name" value="Tryp_SPc"/>
    <property type="match status" value="2"/>
</dbReference>